<gene>
    <name evidence="2" type="ORF">ERS852580_02456</name>
</gene>
<organism evidence="2 3">
    <name type="scientific">Agathobacter rectalis</name>
    <dbReference type="NCBI Taxonomy" id="39491"/>
    <lineage>
        <taxon>Bacteria</taxon>
        <taxon>Bacillati</taxon>
        <taxon>Bacillota</taxon>
        <taxon>Clostridia</taxon>
        <taxon>Lachnospirales</taxon>
        <taxon>Lachnospiraceae</taxon>
        <taxon>Agathobacter</taxon>
    </lineage>
</organism>
<proteinExistence type="predicted"/>
<accession>A0A173UZ08</accession>
<keyword evidence="1" id="KW-0472">Membrane</keyword>
<dbReference type="SUPFAM" id="SSF63825">
    <property type="entry name" value="YWTD domain"/>
    <property type="match status" value="1"/>
</dbReference>
<protein>
    <recommendedName>
        <fullName evidence="4">DUF5050 domain-containing protein</fullName>
    </recommendedName>
</protein>
<evidence type="ECO:0000313" key="2">
    <source>
        <dbReference type="EMBL" id="CUN19590.1"/>
    </source>
</evidence>
<feature type="transmembrane region" description="Helical" evidence="1">
    <location>
        <begin position="7"/>
        <end position="24"/>
    </location>
</feature>
<name>A0A173UZ08_9FIRM</name>
<keyword evidence="1" id="KW-1133">Transmembrane helix</keyword>
<dbReference type="RefSeq" id="WP_055238423.1">
    <property type="nucleotide sequence ID" value="NZ_CYXM01000012.1"/>
</dbReference>
<evidence type="ECO:0000256" key="1">
    <source>
        <dbReference type="SAM" id="Phobius"/>
    </source>
</evidence>
<dbReference type="EMBL" id="CYXM01000012">
    <property type="protein sequence ID" value="CUN19590.1"/>
    <property type="molecule type" value="Genomic_DNA"/>
</dbReference>
<evidence type="ECO:0008006" key="4">
    <source>
        <dbReference type="Google" id="ProtNLM"/>
    </source>
</evidence>
<evidence type="ECO:0000313" key="3">
    <source>
        <dbReference type="Proteomes" id="UP000095673"/>
    </source>
</evidence>
<dbReference type="AlphaFoldDB" id="A0A173UZ08"/>
<dbReference type="Proteomes" id="UP000095673">
    <property type="component" value="Unassembled WGS sequence"/>
</dbReference>
<dbReference type="OrthoDB" id="10019911at2"/>
<sequence length="353" mass="39868">MKKNKILIGVISIMFAGIITLGIIECNNSNTKDNDKLFMGNGKFCQAKRLNGLGAIYDDDYIFFDCENQIYESYNYSNKKNDKKLNVNCRNSACSHSNDTCEAYVELGEYFVFNSKIYKCYNKSKVVSGENRLYGSIVEAESGKTVFKNSIPTEMSSELAIDDSEAILYVRVLSDDIVKVDGDRHAYLLDKNFNIIYCHYNIGKFPWGAILNGNYYYINDINEIVKVNLTTFESKSIASNGKAFMADNDENFIYYSNEFSELYKLSPDDESSIKIADNALFFSVQNKYIYASGGDNGNKIIYDKNGKIIADYSACVNMGADSAFQINDKIYTIFNGGVAYMDLDGKNYGEMMQ</sequence>
<reference evidence="2 3" key="1">
    <citation type="submission" date="2015-09" db="EMBL/GenBank/DDBJ databases">
        <authorList>
            <consortium name="Pathogen Informatics"/>
        </authorList>
    </citation>
    <scope>NUCLEOTIDE SEQUENCE [LARGE SCALE GENOMIC DNA]</scope>
    <source>
        <strain evidence="2 3">2789STDY5834968</strain>
    </source>
</reference>
<keyword evidence="1" id="KW-0812">Transmembrane</keyword>